<keyword evidence="3" id="KW-1185">Reference proteome</keyword>
<comment type="caution">
    <text evidence="2">The sequence shown here is derived from an EMBL/GenBank/DDBJ whole genome shotgun (WGS) entry which is preliminary data.</text>
</comment>
<sequence length="114" mass="12869">MCFHKPNLTTPNSGFSWFRRPRADSREDHSRDVSPAEPETSHGDVTTDPGRPASSSPTLGEDDTYYEISDVNNADDVKKQENNYDSLHPYANADADRTPYMELAVFSRSHHIVK</sequence>
<evidence type="ECO:0000313" key="3">
    <source>
        <dbReference type="Proteomes" id="UP001374579"/>
    </source>
</evidence>
<reference evidence="2 3" key="1">
    <citation type="submission" date="2024-02" db="EMBL/GenBank/DDBJ databases">
        <title>Chromosome-scale genome assembly of the rough periwinkle Littorina saxatilis.</title>
        <authorList>
            <person name="De Jode A."/>
            <person name="Faria R."/>
            <person name="Formenti G."/>
            <person name="Sims Y."/>
            <person name="Smith T.P."/>
            <person name="Tracey A."/>
            <person name="Wood J.M.D."/>
            <person name="Zagrodzka Z.B."/>
            <person name="Johannesson K."/>
            <person name="Butlin R.K."/>
            <person name="Leder E.H."/>
        </authorList>
    </citation>
    <scope>NUCLEOTIDE SEQUENCE [LARGE SCALE GENOMIC DNA]</scope>
    <source>
        <strain evidence="2">Snail1</strain>
        <tissue evidence="2">Muscle</tissue>
    </source>
</reference>
<feature type="compositionally biased region" description="Basic and acidic residues" evidence="1">
    <location>
        <begin position="21"/>
        <end position="42"/>
    </location>
</feature>
<proteinExistence type="predicted"/>
<protein>
    <submittedName>
        <fullName evidence="2">Uncharacterized protein</fullName>
    </submittedName>
</protein>
<accession>A0AAN9BAC3</accession>
<gene>
    <name evidence="2" type="ORF">V1264_019847</name>
</gene>
<evidence type="ECO:0000256" key="1">
    <source>
        <dbReference type="SAM" id="MobiDB-lite"/>
    </source>
</evidence>
<dbReference type="EMBL" id="JBAMIC010000010">
    <property type="protein sequence ID" value="KAK7101466.1"/>
    <property type="molecule type" value="Genomic_DNA"/>
</dbReference>
<dbReference type="Proteomes" id="UP001374579">
    <property type="component" value="Unassembled WGS sequence"/>
</dbReference>
<name>A0AAN9BAC3_9CAEN</name>
<feature type="region of interest" description="Disordered" evidence="1">
    <location>
        <begin position="1"/>
        <end position="94"/>
    </location>
</feature>
<organism evidence="2 3">
    <name type="scientific">Littorina saxatilis</name>
    <dbReference type="NCBI Taxonomy" id="31220"/>
    <lineage>
        <taxon>Eukaryota</taxon>
        <taxon>Metazoa</taxon>
        <taxon>Spiralia</taxon>
        <taxon>Lophotrochozoa</taxon>
        <taxon>Mollusca</taxon>
        <taxon>Gastropoda</taxon>
        <taxon>Caenogastropoda</taxon>
        <taxon>Littorinimorpha</taxon>
        <taxon>Littorinoidea</taxon>
        <taxon>Littorinidae</taxon>
        <taxon>Littorina</taxon>
    </lineage>
</organism>
<dbReference type="AlphaFoldDB" id="A0AAN9BAC3"/>
<evidence type="ECO:0000313" key="2">
    <source>
        <dbReference type="EMBL" id="KAK7101466.1"/>
    </source>
</evidence>